<dbReference type="PANTHER" id="PTHR11748:SF111">
    <property type="entry name" value="D-LACTATE DEHYDROGENASE, MITOCHONDRIAL-RELATED"/>
    <property type="match status" value="1"/>
</dbReference>
<keyword evidence="5" id="KW-0809">Transit peptide</keyword>
<dbReference type="GO" id="GO:0004458">
    <property type="term" value="F:D-lactate dehydrogenase (cytochrome) activity"/>
    <property type="evidence" value="ECO:0007669"/>
    <property type="project" value="UniProtKB-EC"/>
</dbReference>
<evidence type="ECO:0000256" key="4">
    <source>
        <dbReference type="ARBA" id="ARBA00022827"/>
    </source>
</evidence>
<dbReference type="InterPro" id="IPR004113">
    <property type="entry name" value="FAD-bd_oxidored_4_C"/>
</dbReference>
<keyword evidence="6" id="KW-0560">Oxidoreductase</keyword>
<dbReference type="PROSITE" id="PS51387">
    <property type="entry name" value="FAD_PCMH"/>
    <property type="match status" value="1"/>
</dbReference>
<dbReference type="InterPro" id="IPR016164">
    <property type="entry name" value="FAD-linked_Oxase-like_C"/>
</dbReference>
<protein>
    <recommendedName>
        <fullName evidence="7">D-lactate dehydrogenase (cytochrome)</fullName>
        <ecNumber evidence="7">1.1.2.4</ecNumber>
    </recommendedName>
</protein>
<name>A0A6H1Q2R8_9PROT</name>
<dbReference type="GO" id="GO:1903457">
    <property type="term" value="P:lactate catabolic process"/>
    <property type="evidence" value="ECO:0007669"/>
    <property type="project" value="TreeGrafter"/>
</dbReference>
<dbReference type="EC" id="1.1.2.4" evidence="7"/>
<dbReference type="Pfam" id="PF01565">
    <property type="entry name" value="FAD_binding_4"/>
    <property type="match status" value="1"/>
</dbReference>
<proteinExistence type="inferred from homology"/>
<dbReference type="Gene3D" id="3.30.70.2740">
    <property type="match status" value="1"/>
</dbReference>
<dbReference type="GO" id="GO:0071949">
    <property type="term" value="F:FAD binding"/>
    <property type="evidence" value="ECO:0007669"/>
    <property type="project" value="InterPro"/>
</dbReference>
<reference evidence="9 10" key="1">
    <citation type="journal article" date="2020" name="Nat. Microbiol.">
        <title>Lysogenic host-virus interactions in SAR11 marine bacteria.</title>
        <authorList>
            <person name="Morris R.M."/>
            <person name="Cain K.R."/>
            <person name="Hvorecny K.L."/>
            <person name="Kollman J.M."/>
        </authorList>
    </citation>
    <scope>NUCLEOTIDE SEQUENCE [LARGE SCALE GENOMIC DNA]</scope>
    <source>
        <strain evidence="9 10">NP1</strain>
    </source>
</reference>
<dbReference type="InterPro" id="IPR036318">
    <property type="entry name" value="FAD-bd_PCMH-like_sf"/>
</dbReference>
<comment type="similarity">
    <text evidence="2">Belongs to the FAD-binding oxidoreductase/transferase type 4 family.</text>
</comment>
<dbReference type="InterPro" id="IPR016166">
    <property type="entry name" value="FAD-bd_PCMH"/>
</dbReference>
<sequence length="457" mass="50511">MNELVQTELKKIFNGRFSTSESTRANYARGEDTYEPVLSQAVVFPETNEEVSKILKLCNENKIPVVPFGTGTSLEGNAVGNSNGITISLEKMNKVLSVNAEDFDCRVQANVTRKQLNEYLREDGVFFPIDPGADAAIGGMASTSASGTMAVKYGTMRTVISGLTVVLANGEIIKTGSRTKKSSAGYNLTNLFIGSEGTLGIITEVQVRLSPIPESIMSAVCYFPDLDSAVQTAQEVIQYGIPIARIEMLNKDQMEISIKYSKLENIKASPTLFFEFHGSESSNKEAIKLVEELSKNNGGGDFKWAVSLEERNKLWQARHDVYWSVKALGNNMKVYSTDVCVPISNLVECISWAEKEVKKHDLIAPMVGHVGDGNFHSIILFDPNDKEKQKKIRKYSDDLISKALELEGTITGEHGIGLQKKHYLLKEHPDNIPVMKSIKRSLDENNIMNPGKVFDLN</sequence>
<dbReference type="FunFam" id="1.10.45.10:FF:000001">
    <property type="entry name" value="D-lactate dehydrogenase mitochondrial"/>
    <property type="match status" value="1"/>
</dbReference>
<dbReference type="SUPFAM" id="SSF55103">
    <property type="entry name" value="FAD-linked oxidases, C-terminal domain"/>
    <property type="match status" value="1"/>
</dbReference>
<dbReference type="Gene3D" id="3.30.465.10">
    <property type="match status" value="1"/>
</dbReference>
<dbReference type="FunFam" id="3.30.70.2740:FF:000001">
    <property type="entry name" value="D-lactate dehydrogenase mitochondrial"/>
    <property type="match status" value="1"/>
</dbReference>
<keyword evidence="4" id="KW-0274">FAD</keyword>
<dbReference type="Proteomes" id="UP000501094">
    <property type="component" value="Chromosome"/>
</dbReference>
<evidence type="ECO:0000256" key="7">
    <source>
        <dbReference type="ARBA" id="ARBA00038897"/>
    </source>
</evidence>
<dbReference type="PANTHER" id="PTHR11748">
    <property type="entry name" value="D-LACTATE DEHYDROGENASE"/>
    <property type="match status" value="1"/>
</dbReference>
<evidence type="ECO:0000256" key="5">
    <source>
        <dbReference type="ARBA" id="ARBA00022946"/>
    </source>
</evidence>
<dbReference type="InterPro" id="IPR006094">
    <property type="entry name" value="Oxid_FAD_bind_N"/>
</dbReference>
<keyword evidence="3" id="KW-0285">Flavoprotein</keyword>
<feature type="domain" description="FAD-binding PCMH-type" evidence="8">
    <location>
        <begin position="34"/>
        <end position="212"/>
    </location>
</feature>
<evidence type="ECO:0000313" key="10">
    <source>
        <dbReference type="Proteomes" id="UP000501094"/>
    </source>
</evidence>
<organism evidence="9 10">
    <name type="scientific">Candidatus Pelagibacter giovannonii</name>
    <dbReference type="NCBI Taxonomy" id="2563896"/>
    <lineage>
        <taxon>Bacteria</taxon>
        <taxon>Pseudomonadati</taxon>
        <taxon>Pseudomonadota</taxon>
        <taxon>Alphaproteobacteria</taxon>
        <taxon>Candidatus Pelagibacterales</taxon>
        <taxon>Candidatus Pelagibacteraceae</taxon>
        <taxon>Candidatus Pelagibacter</taxon>
    </lineage>
</organism>
<evidence type="ECO:0000256" key="2">
    <source>
        <dbReference type="ARBA" id="ARBA00008000"/>
    </source>
</evidence>
<dbReference type="AlphaFoldDB" id="A0A6H1Q2R8"/>
<evidence type="ECO:0000256" key="6">
    <source>
        <dbReference type="ARBA" id="ARBA00023002"/>
    </source>
</evidence>
<accession>A0A6H1Q2R8</accession>
<comment type="cofactor">
    <cofactor evidence="1">
        <name>FAD</name>
        <dbReference type="ChEBI" id="CHEBI:57692"/>
    </cofactor>
</comment>
<dbReference type="EMBL" id="CP038852">
    <property type="protein sequence ID" value="QIZ21124.1"/>
    <property type="molecule type" value="Genomic_DNA"/>
</dbReference>
<dbReference type="SUPFAM" id="SSF56176">
    <property type="entry name" value="FAD-binding/transporter-associated domain-like"/>
    <property type="match status" value="1"/>
</dbReference>
<evidence type="ECO:0000259" key="8">
    <source>
        <dbReference type="PROSITE" id="PS51387"/>
    </source>
</evidence>
<dbReference type="KEGG" id="peg:E5R92_04940"/>
<dbReference type="RefSeq" id="WP_168606986.1">
    <property type="nucleotide sequence ID" value="NZ_CP038852.1"/>
</dbReference>
<evidence type="ECO:0000313" key="9">
    <source>
        <dbReference type="EMBL" id="QIZ21124.1"/>
    </source>
</evidence>
<evidence type="ECO:0000256" key="3">
    <source>
        <dbReference type="ARBA" id="ARBA00022630"/>
    </source>
</evidence>
<dbReference type="FunFam" id="3.30.465.10:FF:000016">
    <property type="entry name" value="probable D-lactate dehydrogenase, mitochondrial"/>
    <property type="match status" value="1"/>
</dbReference>
<dbReference type="GO" id="GO:0008720">
    <property type="term" value="F:D-lactate dehydrogenase (NAD+) activity"/>
    <property type="evidence" value="ECO:0007669"/>
    <property type="project" value="TreeGrafter"/>
</dbReference>
<dbReference type="InterPro" id="IPR016171">
    <property type="entry name" value="Vanillyl_alc_oxidase_C-sub2"/>
</dbReference>
<gene>
    <name evidence="9" type="ORF">E5R92_04940</name>
</gene>
<dbReference type="Gene3D" id="1.10.45.10">
    <property type="entry name" value="Vanillyl-alcohol Oxidase, Chain A, domain 4"/>
    <property type="match status" value="1"/>
</dbReference>
<dbReference type="Pfam" id="PF02913">
    <property type="entry name" value="FAD-oxidase_C"/>
    <property type="match status" value="1"/>
</dbReference>
<dbReference type="InterPro" id="IPR016169">
    <property type="entry name" value="FAD-bd_PCMH_sub2"/>
</dbReference>
<evidence type="ECO:0000256" key="1">
    <source>
        <dbReference type="ARBA" id="ARBA00001974"/>
    </source>
</evidence>
<keyword evidence="10" id="KW-1185">Reference proteome</keyword>